<comment type="caution">
    <text evidence="1">The sequence shown here is derived from an EMBL/GenBank/DDBJ whole genome shotgun (WGS) entry which is preliminary data.</text>
</comment>
<reference evidence="1" key="2">
    <citation type="journal article" date="2021" name="PeerJ">
        <title>Extensive microbial diversity within the chicken gut microbiome revealed by metagenomics and culture.</title>
        <authorList>
            <person name="Gilroy R."/>
            <person name="Ravi A."/>
            <person name="Getino M."/>
            <person name="Pursley I."/>
            <person name="Horton D.L."/>
            <person name="Alikhan N.F."/>
            <person name="Baker D."/>
            <person name="Gharbi K."/>
            <person name="Hall N."/>
            <person name="Watson M."/>
            <person name="Adriaenssens E.M."/>
            <person name="Foster-Nyarko E."/>
            <person name="Jarju S."/>
            <person name="Secka A."/>
            <person name="Antonio M."/>
            <person name="Oren A."/>
            <person name="Chaudhuri R.R."/>
            <person name="La Ragione R."/>
            <person name="Hildebrand F."/>
            <person name="Pallen M.J."/>
        </authorList>
    </citation>
    <scope>NUCLEOTIDE SEQUENCE</scope>
    <source>
        <strain evidence="1">13766</strain>
    </source>
</reference>
<dbReference type="InterPro" id="IPR037481">
    <property type="entry name" value="LacX"/>
</dbReference>
<proteinExistence type="predicted"/>
<gene>
    <name evidence="1" type="ORF">IAA84_12540</name>
</gene>
<dbReference type="PANTHER" id="PTHR11122:SF13">
    <property type="entry name" value="GLUCOSE-6-PHOSPHATE 1-EPIMERASE"/>
    <property type="match status" value="1"/>
</dbReference>
<name>A0A9D1K787_9FIRM</name>
<dbReference type="InterPro" id="IPR014718">
    <property type="entry name" value="GH-type_carb-bd"/>
</dbReference>
<dbReference type="EMBL" id="DVJN01000238">
    <property type="protein sequence ID" value="HIS93835.1"/>
    <property type="molecule type" value="Genomic_DNA"/>
</dbReference>
<reference evidence="1" key="1">
    <citation type="submission" date="2020-10" db="EMBL/GenBank/DDBJ databases">
        <authorList>
            <person name="Gilroy R."/>
        </authorList>
    </citation>
    <scope>NUCLEOTIDE SEQUENCE</scope>
    <source>
        <strain evidence="1">13766</strain>
    </source>
</reference>
<evidence type="ECO:0000313" key="1">
    <source>
        <dbReference type="EMBL" id="HIS93835.1"/>
    </source>
</evidence>
<dbReference type="AlphaFoldDB" id="A0A9D1K787"/>
<dbReference type="SUPFAM" id="SSF74650">
    <property type="entry name" value="Galactose mutarotase-like"/>
    <property type="match status" value="1"/>
</dbReference>
<dbReference type="GO" id="GO:0030246">
    <property type="term" value="F:carbohydrate binding"/>
    <property type="evidence" value="ECO:0007669"/>
    <property type="project" value="InterPro"/>
</dbReference>
<dbReference type="GO" id="GO:0005975">
    <property type="term" value="P:carbohydrate metabolic process"/>
    <property type="evidence" value="ECO:0007669"/>
    <property type="project" value="InterPro"/>
</dbReference>
<evidence type="ECO:0000313" key="2">
    <source>
        <dbReference type="Proteomes" id="UP000824140"/>
    </source>
</evidence>
<dbReference type="Gene3D" id="2.70.98.10">
    <property type="match status" value="1"/>
</dbReference>
<protein>
    <submittedName>
        <fullName evidence="1">Aldose 1-epimerase family protein</fullName>
    </submittedName>
</protein>
<dbReference type="PANTHER" id="PTHR11122">
    <property type="entry name" value="APOSPORY-ASSOCIATED PROTEIN C-RELATED"/>
    <property type="match status" value="1"/>
</dbReference>
<dbReference type="GO" id="GO:0016853">
    <property type="term" value="F:isomerase activity"/>
    <property type="evidence" value="ECO:0007669"/>
    <property type="project" value="InterPro"/>
</dbReference>
<sequence length="286" mass="32059">MVYSIQNEQICASIQSLGAQLCSLREASTGREHLWQGDPAVWNGQAPLLFPNIGRLRGDVYRLGNREYSLPKHGFARRREFALESQSSSQLTLLLRDDEQTRASYPFSFELRLTFSLEGNALSMRHSVVNTGEVDMPFCLGAHPGFFCAEGDVLALDAPETLALYRLDGEKGLMKDEPVPYPVPEGRFALSSALFQKDAMVFDGIRSRSVTLLRQDGSRVRVEYDRAPCLGVWSQPKPPLRYVCLEPWFGMGDFVDFAGEFSEKRHCQILAPGQAFMFPLRIVIGA</sequence>
<dbReference type="InterPro" id="IPR011013">
    <property type="entry name" value="Gal_mutarotase_sf_dom"/>
</dbReference>
<organism evidence="1 2">
    <name type="scientific">Candidatus Alectryocaccomicrobium excrementavium</name>
    <dbReference type="NCBI Taxonomy" id="2840668"/>
    <lineage>
        <taxon>Bacteria</taxon>
        <taxon>Bacillati</taxon>
        <taxon>Bacillota</taxon>
        <taxon>Clostridia</taxon>
        <taxon>Candidatus Alectryocaccomicrobium</taxon>
    </lineage>
</organism>
<dbReference type="CDD" id="cd09024">
    <property type="entry name" value="Aldose_epim_lacX"/>
    <property type="match status" value="1"/>
</dbReference>
<accession>A0A9D1K787</accession>
<dbReference type="Proteomes" id="UP000824140">
    <property type="component" value="Unassembled WGS sequence"/>
</dbReference>
<dbReference type="Pfam" id="PF01263">
    <property type="entry name" value="Aldose_epim"/>
    <property type="match status" value="1"/>
</dbReference>
<dbReference type="InterPro" id="IPR008183">
    <property type="entry name" value="Aldose_1/G6P_1-epimerase"/>
</dbReference>